<organism evidence="2 3">
    <name type="scientific">Aquipuribacter hungaricus</name>
    <dbReference type="NCBI Taxonomy" id="545624"/>
    <lineage>
        <taxon>Bacteria</taxon>
        <taxon>Bacillati</taxon>
        <taxon>Actinomycetota</taxon>
        <taxon>Actinomycetes</taxon>
        <taxon>Micrococcales</taxon>
        <taxon>Intrasporangiaceae</taxon>
        <taxon>Aquipuribacter</taxon>
    </lineage>
</organism>
<evidence type="ECO:0000313" key="3">
    <source>
        <dbReference type="Proteomes" id="UP001595685"/>
    </source>
</evidence>
<dbReference type="SUPFAM" id="SSF54001">
    <property type="entry name" value="Cysteine proteinases"/>
    <property type="match status" value="1"/>
</dbReference>
<gene>
    <name evidence="2" type="ORF">ACFOLH_05885</name>
</gene>
<feature type="domain" description="Transglutaminase-like" evidence="1">
    <location>
        <begin position="168"/>
        <end position="235"/>
    </location>
</feature>
<evidence type="ECO:0000313" key="2">
    <source>
        <dbReference type="EMBL" id="MFC3687869.1"/>
    </source>
</evidence>
<dbReference type="RefSeq" id="WP_340292640.1">
    <property type="nucleotide sequence ID" value="NZ_JBBEOI010000078.1"/>
</dbReference>
<dbReference type="PANTHER" id="PTHR33490">
    <property type="entry name" value="BLR5614 PROTEIN-RELATED"/>
    <property type="match status" value="1"/>
</dbReference>
<protein>
    <submittedName>
        <fullName evidence="2">Transglutaminase domain-containing protein</fullName>
    </submittedName>
</protein>
<dbReference type="InterPro" id="IPR002931">
    <property type="entry name" value="Transglutaminase-like"/>
</dbReference>
<dbReference type="EMBL" id="JBHRWW010000003">
    <property type="protein sequence ID" value="MFC3687869.1"/>
    <property type="molecule type" value="Genomic_DNA"/>
</dbReference>
<reference evidence="3" key="1">
    <citation type="journal article" date="2019" name="Int. J. Syst. Evol. Microbiol.">
        <title>The Global Catalogue of Microorganisms (GCM) 10K type strain sequencing project: providing services to taxonomists for standard genome sequencing and annotation.</title>
        <authorList>
            <consortium name="The Broad Institute Genomics Platform"/>
            <consortium name="The Broad Institute Genome Sequencing Center for Infectious Disease"/>
            <person name="Wu L."/>
            <person name="Ma J."/>
        </authorList>
    </citation>
    <scope>NUCLEOTIDE SEQUENCE [LARGE SCALE GENOMIC DNA]</scope>
    <source>
        <strain evidence="3">NCAIM B.02333</strain>
    </source>
</reference>
<dbReference type="InterPro" id="IPR013589">
    <property type="entry name" value="Bac_transglu_N"/>
</dbReference>
<dbReference type="PANTHER" id="PTHR33490:SF6">
    <property type="entry name" value="SLL1049 PROTEIN"/>
    <property type="match status" value="1"/>
</dbReference>
<dbReference type="InterPro" id="IPR038765">
    <property type="entry name" value="Papain-like_cys_pep_sf"/>
</dbReference>
<dbReference type="Pfam" id="PF08379">
    <property type="entry name" value="Bact_transglu_N"/>
    <property type="match status" value="1"/>
</dbReference>
<name>A0ABV7WDI8_9MICO</name>
<proteinExistence type="predicted"/>
<keyword evidence="3" id="KW-1185">Reference proteome</keyword>
<accession>A0ABV7WDI8</accession>
<comment type="caution">
    <text evidence="2">The sequence shown here is derived from an EMBL/GenBank/DDBJ whole genome shotgun (WGS) entry which is preliminary data.</text>
</comment>
<dbReference type="Proteomes" id="UP001595685">
    <property type="component" value="Unassembled WGS sequence"/>
</dbReference>
<evidence type="ECO:0000259" key="1">
    <source>
        <dbReference type="SMART" id="SM00460"/>
    </source>
</evidence>
<sequence>MSRLRVVHTTAIDYDRPVRTSYNEVRMTPVTVPGQTALEARIEVTPRAATFRYRDYWGTQVLAFDTQLAHTRLEVVSTSLVEVEQPAAEPSVRLGWQELAAADVRDAHVEWLAPRPVTRLGAELVEASREVAAGFDPHEAALAVSSWVGGHMQYVPGVTGVHTSAEEAWVEGRGVCQDFVHIALGALRGLGVPARYVSGYLHPQAGAEVGRTVTGQSHAWLEWWVGEWFGFDPTNDRGAGLDHVVVATGRDYGDVPPFRGVISGGAGSRMDVRVELTRQR</sequence>
<dbReference type="SMART" id="SM00460">
    <property type="entry name" value="TGc"/>
    <property type="match status" value="1"/>
</dbReference>
<dbReference type="Pfam" id="PF01841">
    <property type="entry name" value="Transglut_core"/>
    <property type="match status" value="1"/>
</dbReference>
<dbReference type="Gene3D" id="3.10.620.30">
    <property type="match status" value="1"/>
</dbReference>